<dbReference type="InterPro" id="IPR001762">
    <property type="entry name" value="Disintegrin_dom"/>
</dbReference>
<keyword evidence="6" id="KW-1185">Reference proteome</keyword>
<sequence length="584" mass="62688">MHCSIFTHATVLTGSKSMVLRGAYTADGETYHVTSRQHYSIQKRADDRLPLSAASDVVIYRDSDLLHPRQFNKRGDYAQILSCGTAKSHNNASGNASTSHGYYYPPPLISQESPAAGVGWSRIGSVFHFDSLKKRDDPVMIKITGPNPIPSGCPTDRVVNFIGVAADCTYVRAYGGLEGARKQIFADFNTASGIYESTFNVALGIVSMQIQSMNCPSTPVKGVLWNQECSVDYTINDRLSDFSFWRGQSNRTQDGAGLWHLLTNCKSGSIVGLAWTKSLCEMDAQAQGPTNATEYTSGTGVSSVSPNEWMVVAHEIGHGFGASHDCTSSTCVSAQAISDAACCPLSSTTCDGADNYIMNPEEQAPRTSFSPCSINAICSTIASQGQCLQPPTARVIQQTAVNVCGNGIVEEGEQCDCGSPDECAKDPCCDGSTCKFKGSAVCDDRQDDCCRNCQFAPLGQVCRSALSDCDITETCNGTSAICPPDELVADLTPCQIVGAQNKTLSQGQCASGYCTSRDYQCAQLQRPGITRQCPSSTTGCELLCNDPSGAVNMREDSWCVLSGWKPLRIVRGRHLFRCSVQYAT</sequence>
<name>A0A9P6RWT4_9FUNG</name>
<organism evidence="5 6">
    <name type="scientific">Dissophora globulifera</name>
    <dbReference type="NCBI Taxonomy" id="979702"/>
    <lineage>
        <taxon>Eukaryota</taxon>
        <taxon>Fungi</taxon>
        <taxon>Fungi incertae sedis</taxon>
        <taxon>Mucoromycota</taxon>
        <taxon>Mortierellomycotina</taxon>
        <taxon>Mortierellomycetes</taxon>
        <taxon>Mortierellales</taxon>
        <taxon>Mortierellaceae</taxon>
        <taxon>Dissophora</taxon>
    </lineage>
</organism>
<dbReference type="SUPFAM" id="SSF57552">
    <property type="entry name" value="Blood coagulation inhibitor (disintegrin)"/>
    <property type="match status" value="1"/>
</dbReference>
<proteinExistence type="predicted"/>
<dbReference type="Gene3D" id="3.40.390.10">
    <property type="entry name" value="Collagenase (Catalytic Domain)"/>
    <property type="match status" value="1"/>
</dbReference>
<dbReference type="Pfam" id="PF00200">
    <property type="entry name" value="Disintegrin"/>
    <property type="match status" value="1"/>
</dbReference>
<dbReference type="GO" id="GO:0046872">
    <property type="term" value="F:metal ion binding"/>
    <property type="evidence" value="ECO:0007669"/>
    <property type="project" value="UniProtKB-KW"/>
</dbReference>
<comment type="caution">
    <text evidence="2">Lacks conserved residue(s) required for the propagation of feature annotation.</text>
</comment>
<dbReference type="PANTHER" id="PTHR11905">
    <property type="entry name" value="ADAM A DISINTEGRIN AND METALLOPROTEASE DOMAIN"/>
    <property type="match status" value="1"/>
</dbReference>
<dbReference type="Proteomes" id="UP000738325">
    <property type="component" value="Unassembled WGS sequence"/>
</dbReference>
<evidence type="ECO:0000259" key="3">
    <source>
        <dbReference type="PROSITE" id="PS50214"/>
    </source>
</evidence>
<evidence type="ECO:0000313" key="6">
    <source>
        <dbReference type="Proteomes" id="UP000738325"/>
    </source>
</evidence>
<accession>A0A9P6RWT4</accession>
<dbReference type="OrthoDB" id="5951731at2759"/>
<dbReference type="Gene3D" id="4.10.70.10">
    <property type="entry name" value="Disintegrin domain"/>
    <property type="match status" value="1"/>
</dbReference>
<evidence type="ECO:0000259" key="4">
    <source>
        <dbReference type="PROSITE" id="PS50215"/>
    </source>
</evidence>
<feature type="domain" description="Disintegrin" evidence="3">
    <location>
        <begin position="401"/>
        <end position="490"/>
    </location>
</feature>
<keyword evidence="2" id="KW-0862">Zinc</keyword>
<comment type="caution">
    <text evidence="5">The sequence shown here is derived from an EMBL/GenBank/DDBJ whole genome shotgun (WGS) entry which is preliminary data.</text>
</comment>
<dbReference type="InterPro" id="IPR001590">
    <property type="entry name" value="Peptidase_M12B"/>
</dbReference>
<dbReference type="SUPFAM" id="SSF55486">
    <property type="entry name" value="Metalloproteases ('zincins'), catalytic domain"/>
    <property type="match status" value="1"/>
</dbReference>
<feature type="binding site" evidence="2">
    <location>
        <position position="324"/>
    </location>
    <ligand>
        <name>Zn(2+)</name>
        <dbReference type="ChEBI" id="CHEBI:29105"/>
        <note>catalytic</note>
    </ligand>
</feature>
<evidence type="ECO:0000256" key="2">
    <source>
        <dbReference type="PROSITE-ProRule" id="PRU00276"/>
    </source>
</evidence>
<feature type="binding site" evidence="2">
    <location>
        <position position="314"/>
    </location>
    <ligand>
        <name>Zn(2+)</name>
        <dbReference type="ChEBI" id="CHEBI:29105"/>
        <note>catalytic</note>
    </ligand>
</feature>
<dbReference type="InterPro" id="IPR024079">
    <property type="entry name" value="MetalloPept_cat_dom_sf"/>
</dbReference>
<dbReference type="Pfam" id="PF13688">
    <property type="entry name" value="Reprolysin_5"/>
    <property type="match status" value="1"/>
</dbReference>
<keyword evidence="2" id="KW-0479">Metal-binding</keyword>
<feature type="binding site" evidence="2">
    <location>
        <position position="318"/>
    </location>
    <ligand>
        <name>Zn(2+)</name>
        <dbReference type="ChEBI" id="CHEBI:29105"/>
        <note>catalytic</note>
    </ligand>
</feature>
<dbReference type="PANTHER" id="PTHR11905:SF159">
    <property type="entry name" value="ADAM METALLOPROTEASE"/>
    <property type="match status" value="1"/>
</dbReference>
<reference evidence="5" key="1">
    <citation type="journal article" date="2020" name="Fungal Divers.">
        <title>Resolving the Mortierellaceae phylogeny through synthesis of multi-gene phylogenetics and phylogenomics.</title>
        <authorList>
            <person name="Vandepol N."/>
            <person name="Liber J."/>
            <person name="Desiro A."/>
            <person name="Na H."/>
            <person name="Kennedy M."/>
            <person name="Barry K."/>
            <person name="Grigoriev I.V."/>
            <person name="Miller A.N."/>
            <person name="O'Donnell K."/>
            <person name="Stajich J.E."/>
            <person name="Bonito G."/>
        </authorList>
    </citation>
    <scope>NUCLEOTIDE SEQUENCE</scope>
    <source>
        <strain evidence="5">REB-010B</strain>
    </source>
</reference>
<dbReference type="FunFam" id="4.10.70.10:FF:000001">
    <property type="entry name" value="Disintegrin and metalloproteinase domain-containing protein 22"/>
    <property type="match status" value="1"/>
</dbReference>
<dbReference type="GO" id="GO:0004222">
    <property type="term" value="F:metalloendopeptidase activity"/>
    <property type="evidence" value="ECO:0007669"/>
    <property type="project" value="InterPro"/>
</dbReference>
<keyword evidence="1" id="KW-1015">Disulfide bond</keyword>
<gene>
    <name evidence="5" type="ORF">BGZ99_006256</name>
</gene>
<dbReference type="GO" id="GO:0006508">
    <property type="term" value="P:proteolysis"/>
    <property type="evidence" value="ECO:0007669"/>
    <property type="project" value="InterPro"/>
</dbReference>
<dbReference type="PROSITE" id="PS50215">
    <property type="entry name" value="ADAM_MEPRO"/>
    <property type="match status" value="1"/>
</dbReference>
<dbReference type="InterPro" id="IPR036436">
    <property type="entry name" value="Disintegrin_dom_sf"/>
</dbReference>
<protein>
    <submittedName>
        <fullName evidence="5">Uncharacterized protein</fullName>
    </submittedName>
</protein>
<dbReference type="PROSITE" id="PS50214">
    <property type="entry name" value="DISINTEGRIN_2"/>
    <property type="match status" value="1"/>
</dbReference>
<dbReference type="EMBL" id="JAAAIP010000042">
    <property type="protein sequence ID" value="KAG0328083.1"/>
    <property type="molecule type" value="Genomic_DNA"/>
</dbReference>
<dbReference type="AlphaFoldDB" id="A0A9P6RWT4"/>
<feature type="active site" evidence="2">
    <location>
        <position position="315"/>
    </location>
</feature>
<evidence type="ECO:0000313" key="5">
    <source>
        <dbReference type="EMBL" id="KAG0328083.1"/>
    </source>
</evidence>
<evidence type="ECO:0000256" key="1">
    <source>
        <dbReference type="ARBA" id="ARBA00023157"/>
    </source>
</evidence>
<feature type="domain" description="Peptidase M12B" evidence="4">
    <location>
        <begin position="157"/>
        <end position="375"/>
    </location>
</feature>
<dbReference type="SMART" id="SM00050">
    <property type="entry name" value="DISIN"/>
    <property type="match status" value="1"/>
</dbReference>